<feature type="domain" description="TonB-dependent receptor plug" evidence="17">
    <location>
        <begin position="58"/>
        <end position="162"/>
    </location>
</feature>
<feature type="short sequence motif" description="TonB C-terminal box" evidence="12">
    <location>
        <begin position="710"/>
        <end position="727"/>
    </location>
</feature>
<evidence type="ECO:0000256" key="14">
    <source>
        <dbReference type="SAM" id="MobiDB-lite"/>
    </source>
</evidence>
<dbReference type="EMBL" id="JAAKZH010000001">
    <property type="protein sequence ID" value="NGO62571.1"/>
    <property type="molecule type" value="Genomic_DNA"/>
</dbReference>
<evidence type="ECO:0000256" key="8">
    <source>
        <dbReference type="ARBA" id="ARBA00023136"/>
    </source>
</evidence>
<comment type="subcellular location">
    <subcellularLocation>
        <location evidence="1 11">Cell outer membrane</location>
        <topology evidence="1 11">Multi-pass membrane protein</topology>
    </subcellularLocation>
</comment>
<keyword evidence="5 11" id="KW-0812">Transmembrane</keyword>
<keyword evidence="8 11" id="KW-0472">Membrane</keyword>
<feature type="region of interest" description="Disordered" evidence="14">
    <location>
        <begin position="216"/>
        <end position="238"/>
    </location>
</feature>
<dbReference type="Proteomes" id="UP000477849">
    <property type="component" value="Unassembled WGS sequence"/>
</dbReference>
<dbReference type="InterPro" id="IPR011276">
    <property type="entry name" value="TonB_haem/Hb_rcpt"/>
</dbReference>
<dbReference type="GO" id="GO:0044718">
    <property type="term" value="P:siderophore transmembrane transport"/>
    <property type="evidence" value="ECO:0007669"/>
    <property type="project" value="TreeGrafter"/>
</dbReference>
<evidence type="ECO:0000256" key="1">
    <source>
        <dbReference type="ARBA" id="ARBA00004571"/>
    </source>
</evidence>
<feature type="domain" description="TonB-dependent receptor-like beta-barrel" evidence="16">
    <location>
        <begin position="257"/>
        <end position="691"/>
    </location>
</feature>
<keyword evidence="4 11" id="KW-1134">Transmembrane beta strand</keyword>
<evidence type="ECO:0000256" key="6">
    <source>
        <dbReference type="ARBA" id="ARBA00022729"/>
    </source>
</evidence>
<accession>A0A6M1RX29</accession>
<evidence type="ECO:0000256" key="3">
    <source>
        <dbReference type="ARBA" id="ARBA00022448"/>
    </source>
</evidence>
<dbReference type="RefSeq" id="WP_163900219.1">
    <property type="nucleotide sequence ID" value="NZ_CP048427.1"/>
</dbReference>
<dbReference type="CDD" id="cd01347">
    <property type="entry name" value="ligand_gated_channel"/>
    <property type="match status" value="1"/>
</dbReference>
<evidence type="ECO:0000256" key="9">
    <source>
        <dbReference type="ARBA" id="ARBA00023170"/>
    </source>
</evidence>
<feature type="chain" id="PRO_5026703452" evidence="15">
    <location>
        <begin position="28"/>
        <end position="727"/>
    </location>
</feature>
<dbReference type="PROSITE" id="PS52016">
    <property type="entry name" value="TONB_DEPENDENT_REC_3"/>
    <property type="match status" value="1"/>
</dbReference>
<evidence type="ECO:0000259" key="17">
    <source>
        <dbReference type="Pfam" id="PF07715"/>
    </source>
</evidence>
<comment type="caution">
    <text evidence="18">The sequence shown here is derived from an EMBL/GenBank/DDBJ whole genome shotgun (WGS) entry which is preliminary data.</text>
</comment>
<evidence type="ECO:0000256" key="7">
    <source>
        <dbReference type="ARBA" id="ARBA00023077"/>
    </source>
</evidence>
<evidence type="ECO:0000256" key="12">
    <source>
        <dbReference type="PROSITE-ProRule" id="PRU10144"/>
    </source>
</evidence>
<name>A0A6M1RX29_9HYPH</name>
<evidence type="ECO:0000256" key="10">
    <source>
        <dbReference type="ARBA" id="ARBA00023237"/>
    </source>
</evidence>
<keyword evidence="9 18" id="KW-0675">Receptor</keyword>
<dbReference type="PANTHER" id="PTHR30069:SF29">
    <property type="entry name" value="HEMOGLOBIN AND HEMOGLOBIN-HAPTOGLOBIN-BINDING PROTEIN 1-RELATED"/>
    <property type="match status" value="1"/>
</dbReference>
<keyword evidence="3 11" id="KW-0813">Transport</keyword>
<dbReference type="Pfam" id="PF07715">
    <property type="entry name" value="Plug"/>
    <property type="match status" value="1"/>
</dbReference>
<feature type="signal peptide" evidence="15">
    <location>
        <begin position="1"/>
        <end position="27"/>
    </location>
</feature>
<evidence type="ECO:0000259" key="16">
    <source>
        <dbReference type="Pfam" id="PF00593"/>
    </source>
</evidence>
<evidence type="ECO:0000256" key="13">
    <source>
        <dbReference type="RuleBase" id="RU003357"/>
    </source>
</evidence>
<keyword evidence="19" id="KW-1185">Reference proteome</keyword>
<keyword evidence="10 11" id="KW-0998">Cell outer membrane</keyword>
<dbReference type="SUPFAM" id="SSF56935">
    <property type="entry name" value="Porins"/>
    <property type="match status" value="1"/>
</dbReference>
<dbReference type="InterPro" id="IPR010917">
    <property type="entry name" value="TonB_rcpt_CS"/>
</dbReference>
<evidence type="ECO:0000256" key="15">
    <source>
        <dbReference type="SAM" id="SignalP"/>
    </source>
</evidence>
<dbReference type="NCBIfam" id="TIGR01785">
    <property type="entry name" value="TonB-hemin"/>
    <property type="match status" value="1"/>
</dbReference>
<dbReference type="InterPro" id="IPR037066">
    <property type="entry name" value="Plug_dom_sf"/>
</dbReference>
<dbReference type="Pfam" id="PF00593">
    <property type="entry name" value="TonB_dep_Rec_b-barrel"/>
    <property type="match status" value="1"/>
</dbReference>
<dbReference type="NCBIfam" id="TIGR01786">
    <property type="entry name" value="TonB-hemlactrns"/>
    <property type="match status" value="1"/>
</dbReference>
<evidence type="ECO:0000256" key="4">
    <source>
        <dbReference type="ARBA" id="ARBA00022452"/>
    </source>
</evidence>
<organism evidence="18 19">
    <name type="scientific">Rhizobium daejeonense</name>
    <dbReference type="NCBI Taxonomy" id="240521"/>
    <lineage>
        <taxon>Bacteria</taxon>
        <taxon>Pseudomonadati</taxon>
        <taxon>Pseudomonadota</taxon>
        <taxon>Alphaproteobacteria</taxon>
        <taxon>Hyphomicrobiales</taxon>
        <taxon>Rhizobiaceae</taxon>
        <taxon>Rhizobium/Agrobacterium group</taxon>
        <taxon>Rhizobium</taxon>
    </lineage>
</organism>
<proteinExistence type="inferred from homology"/>
<dbReference type="InterPro" id="IPR039426">
    <property type="entry name" value="TonB-dep_rcpt-like"/>
</dbReference>
<evidence type="ECO:0000256" key="5">
    <source>
        <dbReference type="ARBA" id="ARBA00022692"/>
    </source>
</evidence>
<dbReference type="InterPro" id="IPR010949">
    <property type="entry name" value="TonB_Hb/transfer/lactofer_rcpt"/>
</dbReference>
<reference evidence="18 19" key="1">
    <citation type="submission" date="2020-02" db="EMBL/GenBank/DDBJ databases">
        <title>Genome sequence of the type strain CCBAU10050 of Rhizobium daejeonense.</title>
        <authorList>
            <person name="Gao J."/>
            <person name="Sun J."/>
        </authorList>
    </citation>
    <scope>NUCLEOTIDE SEQUENCE [LARGE SCALE GENOMIC DNA]</scope>
    <source>
        <strain evidence="18 19">CCBAU10050</strain>
    </source>
</reference>
<gene>
    <name evidence="18" type="ORF">G6N76_02710</name>
</gene>
<comment type="similarity">
    <text evidence="2 11 13">Belongs to the TonB-dependent receptor family.</text>
</comment>
<keyword evidence="7 13" id="KW-0798">TonB box</keyword>
<dbReference type="AlphaFoldDB" id="A0A6M1RX29"/>
<dbReference type="GO" id="GO:0015344">
    <property type="term" value="F:siderophore uptake transmembrane transporter activity"/>
    <property type="evidence" value="ECO:0007669"/>
    <property type="project" value="TreeGrafter"/>
</dbReference>
<protein>
    <submittedName>
        <fullName evidence="18">TonB-dependent hemoglobin/transferrin/lactoferrin family receptor</fullName>
    </submittedName>
</protein>
<dbReference type="GO" id="GO:0015232">
    <property type="term" value="F:heme transmembrane transporter activity"/>
    <property type="evidence" value="ECO:0007669"/>
    <property type="project" value="InterPro"/>
</dbReference>
<dbReference type="Gene3D" id="2.170.130.10">
    <property type="entry name" value="TonB-dependent receptor, plug domain"/>
    <property type="match status" value="1"/>
</dbReference>
<dbReference type="GO" id="GO:0009279">
    <property type="term" value="C:cell outer membrane"/>
    <property type="evidence" value="ECO:0007669"/>
    <property type="project" value="UniProtKB-SubCell"/>
</dbReference>
<evidence type="ECO:0000313" key="19">
    <source>
        <dbReference type="Proteomes" id="UP000477849"/>
    </source>
</evidence>
<keyword evidence="6 15" id="KW-0732">Signal</keyword>
<dbReference type="Gene3D" id="2.40.170.20">
    <property type="entry name" value="TonB-dependent receptor, beta-barrel domain"/>
    <property type="match status" value="1"/>
</dbReference>
<dbReference type="PROSITE" id="PS01156">
    <property type="entry name" value="TONB_DEPENDENT_REC_2"/>
    <property type="match status" value="1"/>
</dbReference>
<dbReference type="InterPro" id="IPR000531">
    <property type="entry name" value="Beta-barrel_TonB"/>
</dbReference>
<evidence type="ECO:0000313" key="18">
    <source>
        <dbReference type="EMBL" id="NGO62571.1"/>
    </source>
</evidence>
<evidence type="ECO:0000256" key="11">
    <source>
        <dbReference type="PROSITE-ProRule" id="PRU01360"/>
    </source>
</evidence>
<dbReference type="InterPro" id="IPR036942">
    <property type="entry name" value="Beta-barrel_TonB_sf"/>
</dbReference>
<dbReference type="InterPro" id="IPR012910">
    <property type="entry name" value="Plug_dom"/>
</dbReference>
<dbReference type="PANTHER" id="PTHR30069">
    <property type="entry name" value="TONB-DEPENDENT OUTER MEMBRANE RECEPTOR"/>
    <property type="match status" value="1"/>
</dbReference>
<evidence type="ECO:0000256" key="2">
    <source>
        <dbReference type="ARBA" id="ARBA00009810"/>
    </source>
</evidence>
<sequence>MVSRHFRPLLLACTALVAIAPGIPALAQDANTTSAAAGETQLQTIVVKGKRTAKGAVSDTPLATQTTKDDIAKKEIDDLDDLGNTTEPGVSFVETSQSVNIRGLEGDRVLTTIDGIPIPYLSDAVRTSFGGANSYDFSSLSSIDILRGSDSSRAGSGALGGAVLLRTLEPEDLIGEGKDYGGIAKTTYDSSDKSFGGSFAITKKIQDTSVLLQGSYKKGHEQDTGGDVGGYGSTRTEADPEDYDKKNVLFKIRQDLEGGHQIGITAEHYEFDSTTNLRSTQGTTYARDNYDEIADLTRDRVSLDYRYDAISADSLIDSVFATLYWQKTEKRDGTDGYRNTAPIGEYSRISTNEEKAIGFAGYVYSDFATGALQHKLTVGTDLSFATTTQFAKGEDSCDVTYVSSCAFLHTNQADMPETDAKKFGLYAEDRIDIGSSGFSLTPGLRFDWYDYDPQDTAGYQNNSGYAGLPDGQSDWALSPKLRAGWQVRQDVELFAQFATGFKAPNVSQLYSNYDNAPLYRQVGNPDLEAESSYGFEVGVNLGDDDFGGRITAFTTRYKDFIDVDTVALAGYRLGSYEFFNRANVRISGIEARGQTKFANGFNIHGSLAYAYGEDLDTDEILGSVAPLKAILGVGYETETWGADATLVASAAVRDSSTASTRPAGYGVVNLTGWWEPEQVKGLRVQAGVYNVFDKTYFDALEVKDVANASELYSEAGRYFKVSLTQRF</sequence>